<organism evidence="9">
    <name type="scientific">Mustela putorius furo</name>
    <name type="common">European domestic ferret</name>
    <name type="synonym">Mustela furo</name>
    <dbReference type="NCBI Taxonomy" id="9669"/>
    <lineage>
        <taxon>Eukaryota</taxon>
        <taxon>Metazoa</taxon>
        <taxon>Chordata</taxon>
        <taxon>Craniata</taxon>
        <taxon>Vertebrata</taxon>
        <taxon>Euteleostomi</taxon>
        <taxon>Mammalia</taxon>
        <taxon>Eutheria</taxon>
        <taxon>Laurasiatheria</taxon>
        <taxon>Carnivora</taxon>
        <taxon>Caniformia</taxon>
        <taxon>Musteloidea</taxon>
        <taxon>Mustelidae</taxon>
        <taxon>Mustelinae</taxon>
        <taxon>Mustela</taxon>
    </lineage>
</organism>
<accession>M3Y2R5</accession>
<feature type="transmembrane region" description="Helical" evidence="6">
    <location>
        <begin position="1119"/>
        <end position="1139"/>
    </location>
</feature>
<proteinExistence type="inferred from homology"/>
<evidence type="ECO:0000313" key="9">
    <source>
        <dbReference type="Ensembl" id="ENSMPUP00000005616.1"/>
    </source>
</evidence>
<keyword evidence="3 6" id="KW-0812">Transmembrane</keyword>
<feature type="compositionally biased region" description="Polar residues" evidence="7">
    <location>
        <begin position="117"/>
        <end position="127"/>
    </location>
</feature>
<feature type="compositionally biased region" description="Basic and acidic residues" evidence="7">
    <location>
        <begin position="102"/>
        <end position="114"/>
    </location>
</feature>
<dbReference type="InterPro" id="IPR039797">
    <property type="entry name" value="Pecanex"/>
</dbReference>
<feature type="transmembrane region" description="Helical" evidence="6">
    <location>
        <begin position="837"/>
        <end position="856"/>
    </location>
</feature>
<feature type="compositionally biased region" description="Polar residues" evidence="7">
    <location>
        <begin position="624"/>
        <end position="645"/>
    </location>
</feature>
<dbReference type="EMBL" id="AEYP01088382">
    <property type="status" value="NOT_ANNOTATED_CDS"/>
    <property type="molecule type" value="Genomic_DNA"/>
</dbReference>
<dbReference type="InParanoid" id="M3Y2R5"/>
<sequence length="2143" mass="237572">MVSQALQLLRQGVWAALTGGWYHDPEQSTFTNSCHLYLWLFLLLLPLALHLAFPPNAITAFFYCSSVTVFFTIIKLVSYRLHLMFDKGEVIQQKPSRKKEKPNKDKEANKEHITNHKIPSNNRQINSGKKEEALPSLSTPPLRCSSRGQNINSHHSSGPLELPAQETVEDLQGVVLSEDHAVAPVSSTSSGIKMESSAVSKGRGPDPVTMPAGPRRPAVAETRVSDRVKERGGRAQPPFRHRSEGGLVEKEALKKLPHLSLSQYDLLETDVSFQPWGSENSVLSPEPVIYAQGSLQEQLQSQSPADSLSSSCPQCDTVIARAACLPLDATRHGDPPRTQEADCSDSEVAVTLIDTSQPGDPLSLHEPIKIVITMSSTPNSMTDLESSLHLKVIGTEGAGLKSDAEPATPGVASPPNTEQMRIPVITLELSEDRGGGAKCPENNGSDRTPERLMVEVSSNQCSGYESGEGGNATKDGSPSLGDRCETNPLFAPHEVPVSEGAEEGQANLDPSSCKTSHEKRHTRVLSVDSGTDVFLSKSSTEVVNDKEKTMPTSKSDLEAKEGQIPNESNFLEFVSLLESINTSKLTASGQRNDPGEQNQDSGLVGDNGSPEKKEEIQESEKPNGHSSKQGKPDMQSQDHTSTSPVLTEPAKITTLFQGSRQRQIIYRVTSQQDSSVLQVISGPETSVQDEMSMDAMHVFIDEHGEIRSCYLKSGNQREGPFQHLPSNHDSFSHAREMQISSSSTTTSESQDPSSGDPAVSALQQQLLLMVARRTQSETPRHLSQDLEDASHSSTQGKFNREQFYKFIIFPGKWIKVWYDRLTLLALLDRTEDIKENVLAVLLIVLVSLLGFLTLNQGFCKDAWVLLFCLVMASCQYSLLKSVQPDPASPIHGHNQIITYSRPIYFCVLCGLILLLNTGAKARHPPTYVVYGLKLFSPRSLQSARDLLIVFLYCFPAISLLGLFPQINTFCIYLLEQIDMLFFGGSGLHGMESRQLGVALTFLMCANTHKDAYACTDAHSRTHAPCIYTTFFPFLLMAESYGQSNQGPDPGISERSFIPCRLLPKFLHPSLEELAADPLPKKMQESVKDILKSDLVICSVAAVLSFAISASTVFLSLRPFLSVVLFALAGSVGFVTHYMLPQLRKHHPWMWIAHPILKNREYQQREVRDVAHLMWFERLYVWLQCFEKYILYPAIILNALTIDAFSISNYRRLGTQCPHVLRSINGSQLSYLSYIKKPLYQKISSVHFPLYYFSFPSTSLSVCFSIFFFELAHLFSHLGDLLHKLQFVLTYVAPWQMAWGSSFHVFAQLFAIPRILCASVFICELGVTVYRSMLSTEPCSSLFCSSVCEPRSFWASSSTNEHQVSMLNSPSYLCVCLCCEPGSDDNNLNSIFYEHLTRALQESLCGDLVLGRWGNYSSGDCFILASDYLNAFVHLIEIGNGLVTFQLRGLEFRGTYCQQREVEAIMEGDEEDRGCCCCQPGHLPHLLSCNAAFHLRWLTWEITRTQYILEGYSIVDNSAATMLQVFDLRRILIRYYIKSIIYYMVTSPKLLSWIKNESLLKSLQPFAKWHYIERDLAMFNINVDDDYVPCLQGITRASFCNVYLEWIQYCARKRQEPSKNLDSDEDSALVTLSFALCILGRRALGTAAHNMALSLDSFLYGLHALFKGDFRITARDEWVFADMDLLHKVVAAPPAVTTVSSLTSFPQDQFTCPDEYEDPGALYEAIQSFEKKVVICHEGDPAWRGAVLSNKEELLTLRHVVDEGTDEYKVIMLHRGFLSFKVIKVNKECVRGLWAGQQQELIFLRNRNPERGSIQNNKQVLRNLINSSCDQPLGYPMYVSPLTTSYLGTHRQLQSVWSGPVPLDSIRTWFLTKWLRVRKGCDSGQPGTGNIEDADGRAAPSAGRSRAPGGESQESSTEQPRKDGMRHWSPREGTQKTGRRKGRSQSVQAHAALSQRPATLSSSGPIVESHQAFLQTSTSVHELAQRLSGSRLSLHTSAASLHSQPPPVTTTGHLSVRERAEALIRSSLGSSTSSTLSFLFGKRSFSSALVISGLSAAEGGNTSDTQSSSSVNIVMGPSARANSQATRHFSEPCEATEATEQGQCHDCHPAGTMAENGELLCRRASQEDMGLDDTASQQSASDEQ</sequence>
<dbReference type="EMBL" id="AEYP01088380">
    <property type="status" value="NOT_ANNOTATED_CDS"/>
    <property type="molecule type" value="Genomic_DNA"/>
</dbReference>
<dbReference type="EMBL" id="AEYP01088378">
    <property type="status" value="NOT_ANNOTATED_CDS"/>
    <property type="molecule type" value="Genomic_DNA"/>
</dbReference>
<evidence type="ECO:0000256" key="7">
    <source>
        <dbReference type="SAM" id="MobiDB-lite"/>
    </source>
</evidence>
<feature type="transmembrane region" description="Helical" evidence="6">
    <location>
        <begin position="862"/>
        <end position="879"/>
    </location>
</feature>
<dbReference type="EMBL" id="AEYP01088384">
    <property type="status" value="NOT_ANNOTATED_CDS"/>
    <property type="molecule type" value="Genomic_DNA"/>
</dbReference>
<feature type="region of interest" description="Disordered" evidence="7">
    <location>
        <begin position="734"/>
        <end position="757"/>
    </location>
</feature>
<feature type="region of interest" description="Disordered" evidence="7">
    <location>
        <begin position="2121"/>
        <end position="2143"/>
    </location>
</feature>
<feature type="compositionally biased region" description="Basic and acidic residues" evidence="7">
    <location>
        <begin position="543"/>
        <end position="561"/>
    </location>
</feature>
<dbReference type="EMBL" id="AEYP01088385">
    <property type="status" value="NOT_ANNOTATED_CDS"/>
    <property type="molecule type" value="Genomic_DNA"/>
</dbReference>
<dbReference type="EMBL" id="AEYP01088377">
    <property type="status" value="NOT_ANNOTATED_CDS"/>
    <property type="molecule type" value="Genomic_DNA"/>
</dbReference>
<feature type="region of interest" description="Disordered" evidence="7">
    <location>
        <begin position="92"/>
        <end position="163"/>
    </location>
</feature>
<feature type="compositionally biased region" description="Polar residues" evidence="7">
    <location>
        <begin position="2133"/>
        <end position="2143"/>
    </location>
</feature>
<feature type="region of interest" description="Disordered" evidence="7">
    <location>
        <begin position="1880"/>
        <end position="1963"/>
    </location>
</feature>
<dbReference type="STRING" id="9669.ENSMPUP00000005616"/>
<evidence type="ECO:0000256" key="1">
    <source>
        <dbReference type="ARBA" id="ARBA00004141"/>
    </source>
</evidence>
<evidence type="ECO:0000259" key="8">
    <source>
        <dbReference type="Pfam" id="PF05041"/>
    </source>
</evidence>
<dbReference type="EMBL" id="AEYP01088379">
    <property type="status" value="NOT_ANNOTATED_CDS"/>
    <property type="molecule type" value="Genomic_DNA"/>
</dbReference>
<keyword evidence="4 6" id="KW-1133">Transmembrane helix</keyword>
<dbReference type="GeneTree" id="ENSGT00940000157374"/>
<protein>
    <recommendedName>
        <fullName evidence="6">Pecanex-like protein</fullName>
    </recommendedName>
</protein>
<evidence type="ECO:0000256" key="6">
    <source>
        <dbReference type="RuleBase" id="RU367089"/>
    </source>
</evidence>
<dbReference type="PANTHER" id="PTHR12372:SF5">
    <property type="entry name" value="PECANEX-LIKE PROTEIN 2"/>
    <property type="match status" value="1"/>
</dbReference>
<feature type="region of interest" description="Disordered" evidence="7">
    <location>
        <begin position="541"/>
        <end position="563"/>
    </location>
</feature>
<feature type="compositionally biased region" description="Low complexity" evidence="7">
    <location>
        <begin position="740"/>
        <end position="754"/>
    </location>
</feature>
<evidence type="ECO:0000256" key="2">
    <source>
        <dbReference type="ARBA" id="ARBA00010170"/>
    </source>
</evidence>
<comment type="subcellular location">
    <subcellularLocation>
        <location evidence="1 6">Membrane</location>
        <topology evidence="1 6">Multi-pass membrane protein</topology>
    </subcellularLocation>
</comment>
<evidence type="ECO:0000256" key="5">
    <source>
        <dbReference type="ARBA" id="ARBA00023136"/>
    </source>
</evidence>
<dbReference type="OMA" id="NHKIPSN"/>
<dbReference type="InterPro" id="IPR007735">
    <property type="entry name" value="Pecanex_C"/>
</dbReference>
<feature type="compositionally biased region" description="Basic and acidic residues" evidence="7">
    <location>
        <begin position="223"/>
        <end position="233"/>
    </location>
</feature>
<feature type="compositionally biased region" description="Polar residues" evidence="7">
    <location>
        <begin position="586"/>
        <end position="601"/>
    </location>
</feature>
<dbReference type="PANTHER" id="PTHR12372">
    <property type="entry name" value="PECANEX"/>
    <property type="match status" value="1"/>
</dbReference>
<evidence type="ECO:0000256" key="3">
    <source>
        <dbReference type="ARBA" id="ARBA00022692"/>
    </source>
</evidence>
<comment type="similarity">
    <text evidence="2 6">Belongs to the pecanex family.</text>
</comment>
<feature type="transmembrane region" description="Helical" evidence="6">
    <location>
        <begin position="946"/>
        <end position="974"/>
    </location>
</feature>
<dbReference type="HOGENOM" id="CLU_000602_3_0_1"/>
<feature type="region of interest" description="Disordered" evidence="7">
    <location>
        <begin position="430"/>
        <end position="521"/>
    </location>
</feature>
<dbReference type="Ensembl" id="ENSMPUT00000005713.1">
    <property type="protein sequence ID" value="ENSMPUP00000005616.1"/>
    <property type="gene ID" value="ENSMPUG00000005661.1"/>
</dbReference>
<feature type="transmembrane region" description="Helical" evidence="6">
    <location>
        <begin position="1094"/>
        <end position="1113"/>
    </location>
</feature>
<evidence type="ECO:0000256" key="4">
    <source>
        <dbReference type="ARBA" id="ARBA00022989"/>
    </source>
</evidence>
<dbReference type="GO" id="GO:0016020">
    <property type="term" value="C:membrane"/>
    <property type="evidence" value="ECO:0007669"/>
    <property type="project" value="UniProtKB-SubCell"/>
</dbReference>
<gene>
    <name evidence="9" type="primary">PCNX2</name>
</gene>
<feature type="transmembrane region" description="Helical" evidence="6">
    <location>
        <begin position="59"/>
        <end position="77"/>
    </location>
</feature>
<keyword evidence="5 6" id="KW-0472">Membrane</keyword>
<dbReference type="Pfam" id="PF05041">
    <property type="entry name" value="Pecanex_C"/>
    <property type="match status" value="1"/>
</dbReference>
<reference evidence="9" key="1">
    <citation type="submission" date="2024-06" db="UniProtKB">
        <authorList>
            <consortium name="Ensembl"/>
        </authorList>
    </citation>
    <scope>IDENTIFICATION</scope>
</reference>
<dbReference type="eggNOG" id="KOG3604">
    <property type="taxonomic scope" value="Eukaryota"/>
</dbReference>
<feature type="compositionally biased region" description="Low complexity" evidence="7">
    <location>
        <begin position="1896"/>
        <end position="1909"/>
    </location>
</feature>
<feature type="region of interest" description="Disordered" evidence="7">
    <location>
        <begin position="186"/>
        <end position="241"/>
    </location>
</feature>
<dbReference type="EMBL" id="AEYP01088383">
    <property type="status" value="NOT_ANNOTATED_CDS"/>
    <property type="molecule type" value="Genomic_DNA"/>
</dbReference>
<feature type="transmembrane region" description="Helical" evidence="6">
    <location>
        <begin position="36"/>
        <end position="53"/>
    </location>
</feature>
<feature type="transmembrane region" description="Helical" evidence="6">
    <location>
        <begin position="899"/>
        <end position="919"/>
    </location>
</feature>
<dbReference type="EMBL" id="AEYP01088386">
    <property type="status" value="NOT_ANNOTATED_CDS"/>
    <property type="molecule type" value="Genomic_DNA"/>
</dbReference>
<feature type="compositionally biased region" description="Basic and acidic residues" evidence="7">
    <location>
        <begin position="1918"/>
        <end position="1933"/>
    </location>
</feature>
<name>M3Y2R5_MUSPF</name>
<dbReference type="EMBL" id="AEYP01088381">
    <property type="status" value="NOT_ANNOTATED_CDS"/>
    <property type="molecule type" value="Genomic_DNA"/>
</dbReference>
<feature type="compositionally biased region" description="Basic and acidic residues" evidence="7">
    <location>
        <begin position="609"/>
        <end position="623"/>
    </location>
</feature>
<feature type="domain" description="Pecanex C-terminal" evidence="8">
    <location>
        <begin position="1621"/>
        <end position="1851"/>
    </location>
</feature>
<feature type="region of interest" description="Disordered" evidence="7">
    <location>
        <begin position="586"/>
        <end position="649"/>
    </location>
</feature>
<feature type="transmembrane region" description="Helical" evidence="6">
    <location>
        <begin position="1249"/>
        <end position="1268"/>
    </location>
</feature>
<feature type="compositionally biased region" description="Polar residues" evidence="7">
    <location>
        <begin position="146"/>
        <end position="156"/>
    </location>
</feature>